<evidence type="ECO:0008006" key="4">
    <source>
        <dbReference type="Google" id="ProtNLM"/>
    </source>
</evidence>
<keyword evidence="1" id="KW-0472">Membrane</keyword>
<evidence type="ECO:0000313" key="2">
    <source>
        <dbReference type="EMBL" id="SEN13723.1"/>
    </source>
</evidence>
<proteinExistence type="predicted"/>
<dbReference type="Proteomes" id="UP000198984">
    <property type="component" value="Unassembled WGS sequence"/>
</dbReference>
<organism evidence="2 3">
    <name type="scientific">Chitinophaga rupis</name>
    <dbReference type="NCBI Taxonomy" id="573321"/>
    <lineage>
        <taxon>Bacteria</taxon>
        <taxon>Pseudomonadati</taxon>
        <taxon>Bacteroidota</taxon>
        <taxon>Chitinophagia</taxon>
        <taxon>Chitinophagales</taxon>
        <taxon>Chitinophagaceae</taxon>
        <taxon>Chitinophaga</taxon>
    </lineage>
</organism>
<keyword evidence="1" id="KW-0812">Transmembrane</keyword>
<gene>
    <name evidence="2" type="ORF">SAMN04488505_108170</name>
</gene>
<feature type="transmembrane region" description="Helical" evidence="1">
    <location>
        <begin position="130"/>
        <end position="156"/>
    </location>
</feature>
<sequence>MKNPFINKQHLKDYLIYGGMAALFYLVFLFYHLKDDDYKSSYLLYIGNVAFSIPILLYNLKLLKQPYQKERAVAMSGSAHIATAVGTLLSVVLGALLMLSFHPNIFSTAPSTDALTNAPSNASMDRPAGWLFMVCINALLINFSVASFVSLMITYVGKRDQTKDKPVDVSKYGENRRGTD</sequence>
<keyword evidence="1" id="KW-1133">Transmembrane helix</keyword>
<feature type="transmembrane region" description="Helical" evidence="1">
    <location>
        <begin position="14"/>
        <end position="31"/>
    </location>
</feature>
<dbReference type="RefSeq" id="WP_089918837.1">
    <property type="nucleotide sequence ID" value="NZ_FOBB01000008.1"/>
</dbReference>
<reference evidence="2 3" key="1">
    <citation type="submission" date="2016-10" db="EMBL/GenBank/DDBJ databases">
        <authorList>
            <person name="de Groot N.N."/>
        </authorList>
    </citation>
    <scope>NUCLEOTIDE SEQUENCE [LARGE SCALE GENOMIC DNA]</scope>
    <source>
        <strain evidence="2 3">DSM 21039</strain>
    </source>
</reference>
<accession>A0A1H8E2Q9</accession>
<protein>
    <recommendedName>
        <fullName evidence="4">DUF4199 domain-containing protein</fullName>
    </recommendedName>
</protein>
<dbReference type="EMBL" id="FOBB01000008">
    <property type="protein sequence ID" value="SEN13723.1"/>
    <property type="molecule type" value="Genomic_DNA"/>
</dbReference>
<keyword evidence="3" id="KW-1185">Reference proteome</keyword>
<evidence type="ECO:0000313" key="3">
    <source>
        <dbReference type="Proteomes" id="UP000198984"/>
    </source>
</evidence>
<evidence type="ECO:0000256" key="1">
    <source>
        <dbReference type="SAM" id="Phobius"/>
    </source>
</evidence>
<feature type="transmembrane region" description="Helical" evidence="1">
    <location>
        <begin position="43"/>
        <end position="60"/>
    </location>
</feature>
<name>A0A1H8E2Q9_9BACT</name>
<dbReference type="AlphaFoldDB" id="A0A1H8E2Q9"/>
<dbReference type="OrthoDB" id="662441at2"/>
<feature type="transmembrane region" description="Helical" evidence="1">
    <location>
        <begin position="81"/>
        <end position="101"/>
    </location>
</feature>